<comment type="subunit">
    <text evidence="4">Part of the 50S ribosomal subunit. Contacts protein L20.</text>
</comment>
<dbReference type="PANTHER" id="PTHR21349">
    <property type="entry name" value="50S RIBOSOMAL PROTEIN L21"/>
    <property type="match status" value="1"/>
</dbReference>
<evidence type="ECO:0000256" key="2">
    <source>
        <dbReference type="ARBA" id="ARBA00022980"/>
    </source>
</evidence>
<evidence type="ECO:0000256" key="4">
    <source>
        <dbReference type="HAMAP-Rule" id="MF_01363"/>
    </source>
</evidence>
<keyword evidence="4 5" id="KW-0699">rRNA-binding</keyword>
<gene>
    <name evidence="4" type="primary">rplU</name>
    <name evidence="7" type="ORF">WH87_17825</name>
</gene>
<name>A0A0F5Q2A4_9HYPH</name>
<dbReference type="SUPFAM" id="SSF141091">
    <property type="entry name" value="L21p-like"/>
    <property type="match status" value="1"/>
</dbReference>
<protein>
    <recommendedName>
        <fullName evidence="4">Large ribosomal subunit protein bL21</fullName>
    </recommendedName>
</protein>
<keyword evidence="2 4" id="KW-0689">Ribosomal protein</keyword>
<comment type="function">
    <text evidence="4 5">This protein binds to 23S rRNA in the presence of protein L20.</text>
</comment>
<evidence type="ECO:0000256" key="6">
    <source>
        <dbReference type="SAM" id="MobiDB-lite"/>
    </source>
</evidence>
<feature type="compositionally biased region" description="Basic residues" evidence="6">
    <location>
        <begin position="150"/>
        <end position="160"/>
    </location>
</feature>
<dbReference type="InterPro" id="IPR036164">
    <property type="entry name" value="bL21-like_sf"/>
</dbReference>
<dbReference type="PANTHER" id="PTHR21349:SF0">
    <property type="entry name" value="LARGE RIBOSOMAL SUBUNIT PROTEIN BL21M"/>
    <property type="match status" value="1"/>
</dbReference>
<feature type="region of interest" description="Disordered" evidence="6">
    <location>
        <begin position="141"/>
        <end position="190"/>
    </location>
</feature>
<dbReference type="AlphaFoldDB" id="A0A0F5Q2A4"/>
<dbReference type="GO" id="GO:0005737">
    <property type="term" value="C:cytoplasm"/>
    <property type="evidence" value="ECO:0007669"/>
    <property type="project" value="UniProtKB-ARBA"/>
</dbReference>
<dbReference type="GO" id="GO:0003735">
    <property type="term" value="F:structural constituent of ribosome"/>
    <property type="evidence" value="ECO:0007669"/>
    <property type="project" value="InterPro"/>
</dbReference>
<dbReference type="EMBL" id="LANJ01000047">
    <property type="protein sequence ID" value="KKC35028.1"/>
    <property type="molecule type" value="Genomic_DNA"/>
</dbReference>
<evidence type="ECO:0000313" key="8">
    <source>
        <dbReference type="Proteomes" id="UP000033411"/>
    </source>
</evidence>
<dbReference type="GO" id="GO:1990904">
    <property type="term" value="C:ribonucleoprotein complex"/>
    <property type="evidence" value="ECO:0007669"/>
    <property type="project" value="UniProtKB-KW"/>
</dbReference>
<organism evidence="7 8">
    <name type="scientific">Devosia epidermidihirudinis</name>
    <dbReference type="NCBI Taxonomy" id="1293439"/>
    <lineage>
        <taxon>Bacteria</taxon>
        <taxon>Pseudomonadati</taxon>
        <taxon>Pseudomonadota</taxon>
        <taxon>Alphaproteobacteria</taxon>
        <taxon>Hyphomicrobiales</taxon>
        <taxon>Devosiaceae</taxon>
        <taxon>Devosia</taxon>
    </lineage>
</organism>
<dbReference type="InterPro" id="IPR028909">
    <property type="entry name" value="bL21-like"/>
</dbReference>
<accession>A0A0F5Q2A4</accession>
<dbReference type="GO" id="GO:0005840">
    <property type="term" value="C:ribosome"/>
    <property type="evidence" value="ECO:0007669"/>
    <property type="project" value="UniProtKB-KW"/>
</dbReference>
<comment type="similarity">
    <text evidence="1 4 5">Belongs to the bacterial ribosomal protein bL21 family.</text>
</comment>
<dbReference type="STRING" id="1293439.WH87_17825"/>
<dbReference type="Pfam" id="PF00829">
    <property type="entry name" value="Ribosomal_L21p"/>
    <property type="match status" value="1"/>
</dbReference>
<evidence type="ECO:0000256" key="5">
    <source>
        <dbReference type="RuleBase" id="RU000562"/>
    </source>
</evidence>
<dbReference type="Proteomes" id="UP000033411">
    <property type="component" value="Unassembled WGS sequence"/>
</dbReference>
<evidence type="ECO:0000256" key="1">
    <source>
        <dbReference type="ARBA" id="ARBA00008563"/>
    </source>
</evidence>
<dbReference type="GO" id="GO:0006412">
    <property type="term" value="P:translation"/>
    <property type="evidence" value="ECO:0007669"/>
    <property type="project" value="UniProtKB-UniRule"/>
</dbReference>
<dbReference type="PATRIC" id="fig|1293439.3.peg.3637"/>
<keyword evidence="8" id="KW-1185">Reference proteome</keyword>
<keyword evidence="3 4" id="KW-0687">Ribonucleoprotein</keyword>
<evidence type="ECO:0000256" key="3">
    <source>
        <dbReference type="ARBA" id="ARBA00023274"/>
    </source>
</evidence>
<sequence length="190" mass="19629">MTFAVIKTGGKQYKVAANDVLKIEKLDAEAGTIVTFDQVLMVDGEVGAPLVEGALVAAELLETRKQKTVIIFKKNRRHNYRRRNGHRQLLSTVRITEILTGGDKPSIKAAGVAAPAAAAVSSKPAKVRAAAKAAAATEASAAVATEAKAPAKKAAAKKAAPKAAATDTDAAEKPAKKPAAKKAAPKADKE</sequence>
<dbReference type="GO" id="GO:0019843">
    <property type="term" value="F:rRNA binding"/>
    <property type="evidence" value="ECO:0007669"/>
    <property type="project" value="UniProtKB-UniRule"/>
</dbReference>
<dbReference type="NCBIfam" id="TIGR00061">
    <property type="entry name" value="L21"/>
    <property type="match status" value="1"/>
</dbReference>
<keyword evidence="4 5" id="KW-0694">RNA-binding</keyword>
<proteinExistence type="inferred from homology"/>
<dbReference type="HAMAP" id="MF_01363">
    <property type="entry name" value="Ribosomal_bL21"/>
    <property type="match status" value="1"/>
</dbReference>
<reference evidence="7 8" key="1">
    <citation type="submission" date="2015-03" db="EMBL/GenBank/DDBJ databases">
        <authorList>
            <person name="Lepp D."/>
            <person name="Hassan Y.I."/>
            <person name="Li X.-Z."/>
            <person name="Zhou T."/>
        </authorList>
    </citation>
    <scope>NUCLEOTIDE SEQUENCE [LARGE SCALE GENOMIC DNA]</scope>
    <source>
        <strain evidence="7 8">E84</strain>
    </source>
</reference>
<evidence type="ECO:0000313" key="7">
    <source>
        <dbReference type="EMBL" id="KKC35028.1"/>
    </source>
</evidence>
<dbReference type="InterPro" id="IPR001787">
    <property type="entry name" value="Ribosomal_bL21"/>
</dbReference>
<dbReference type="RefSeq" id="WP_046139664.1">
    <property type="nucleotide sequence ID" value="NZ_LANJ01000047.1"/>
</dbReference>
<dbReference type="OrthoDB" id="9813334at2"/>
<comment type="caution">
    <text evidence="7">The sequence shown here is derived from an EMBL/GenBank/DDBJ whole genome shotgun (WGS) entry which is preliminary data.</text>
</comment>